<evidence type="ECO:0000313" key="6">
    <source>
        <dbReference type="Proteomes" id="UP000245771"/>
    </source>
</evidence>
<accession>A0A316VG82</accession>
<dbReference type="GO" id="GO:0000981">
    <property type="term" value="F:DNA-binding transcription factor activity, RNA polymerase II-specific"/>
    <property type="evidence" value="ECO:0007669"/>
    <property type="project" value="InterPro"/>
</dbReference>
<dbReference type="GO" id="GO:0005634">
    <property type="term" value="C:nucleus"/>
    <property type="evidence" value="ECO:0007669"/>
    <property type="project" value="UniProtKB-SubCell"/>
</dbReference>
<dbReference type="PANTHER" id="PTHR31001:SF89">
    <property type="entry name" value="ZN(2)-C6 FUNGAL-TYPE DOMAIN-CONTAINING PROTEIN"/>
    <property type="match status" value="1"/>
</dbReference>
<keyword evidence="2" id="KW-0539">Nucleus</keyword>
<dbReference type="CDD" id="cd12148">
    <property type="entry name" value="fungal_TF_MHR"/>
    <property type="match status" value="1"/>
</dbReference>
<organism evidence="5 6">
    <name type="scientific">Meira miltonrushii</name>
    <dbReference type="NCBI Taxonomy" id="1280837"/>
    <lineage>
        <taxon>Eukaryota</taxon>
        <taxon>Fungi</taxon>
        <taxon>Dikarya</taxon>
        <taxon>Basidiomycota</taxon>
        <taxon>Ustilaginomycotina</taxon>
        <taxon>Exobasidiomycetes</taxon>
        <taxon>Exobasidiales</taxon>
        <taxon>Brachybasidiaceae</taxon>
        <taxon>Meira</taxon>
    </lineage>
</organism>
<dbReference type="OrthoDB" id="3364175at2759"/>
<evidence type="ECO:0000256" key="1">
    <source>
        <dbReference type="ARBA" id="ARBA00004123"/>
    </source>
</evidence>
<dbReference type="CDD" id="cd00067">
    <property type="entry name" value="GAL4"/>
    <property type="match status" value="1"/>
</dbReference>
<dbReference type="PROSITE" id="PS00463">
    <property type="entry name" value="ZN2_CY6_FUNGAL_1"/>
    <property type="match status" value="1"/>
</dbReference>
<evidence type="ECO:0000256" key="2">
    <source>
        <dbReference type="ARBA" id="ARBA00023242"/>
    </source>
</evidence>
<feature type="compositionally biased region" description="Low complexity" evidence="3">
    <location>
        <begin position="78"/>
        <end position="93"/>
    </location>
</feature>
<gene>
    <name evidence="5" type="ORF">FA14DRAFT_178709</name>
</gene>
<feature type="domain" description="Zn(2)-C6 fungal-type" evidence="4">
    <location>
        <begin position="5"/>
        <end position="34"/>
    </location>
</feature>
<comment type="subcellular location">
    <subcellularLocation>
        <location evidence="1">Nucleus</location>
    </subcellularLocation>
</comment>
<dbReference type="GeneID" id="37022647"/>
<dbReference type="Proteomes" id="UP000245771">
    <property type="component" value="Unassembled WGS sequence"/>
</dbReference>
<dbReference type="SUPFAM" id="SSF57701">
    <property type="entry name" value="Zn2/Cys6 DNA-binding domain"/>
    <property type="match status" value="1"/>
</dbReference>
<evidence type="ECO:0000313" key="5">
    <source>
        <dbReference type="EMBL" id="PWN35333.1"/>
    </source>
</evidence>
<evidence type="ECO:0000259" key="4">
    <source>
        <dbReference type="PROSITE" id="PS50048"/>
    </source>
</evidence>
<dbReference type="EMBL" id="KZ819603">
    <property type="protein sequence ID" value="PWN35333.1"/>
    <property type="molecule type" value="Genomic_DNA"/>
</dbReference>
<dbReference type="InterPro" id="IPR036864">
    <property type="entry name" value="Zn2-C6_fun-type_DNA-bd_sf"/>
</dbReference>
<dbReference type="RefSeq" id="XP_025355635.1">
    <property type="nucleotide sequence ID" value="XM_025500866.1"/>
</dbReference>
<evidence type="ECO:0000256" key="3">
    <source>
        <dbReference type="SAM" id="MobiDB-lite"/>
    </source>
</evidence>
<name>A0A316VG82_9BASI</name>
<protein>
    <recommendedName>
        <fullName evidence="4">Zn(2)-C6 fungal-type domain-containing protein</fullName>
    </recommendedName>
</protein>
<dbReference type="GO" id="GO:0008270">
    <property type="term" value="F:zinc ion binding"/>
    <property type="evidence" value="ECO:0007669"/>
    <property type="project" value="InterPro"/>
</dbReference>
<dbReference type="AlphaFoldDB" id="A0A316VG82"/>
<dbReference type="PANTHER" id="PTHR31001">
    <property type="entry name" value="UNCHARACTERIZED TRANSCRIPTIONAL REGULATORY PROTEIN"/>
    <property type="match status" value="1"/>
</dbReference>
<reference evidence="5 6" key="1">
    <citation type="journal article" date="2018" name="Mol. Biol. Evol.">
        <title>Broad Genomic Sampling Reveals a Smut Pathogenic Ancestry of the Fungal Clade Ustilaginomycotina.</title>
        <authorList>
            <person name="Kijpornyongpan T."/>
            <person name="Mondo S.J."/>
            <person name="Barry K."/>
            <person name="Sandor L."/>
            <person name="Lee J."/>
            <person name="Lipzen A."/>
            <person name="Pangilinan J."/>
            <person name="LaButti K."/>
            <person name="Hainaut M."/>
            <person name="Henrissat B."/>
            <person name="Grigoriev I.V."/>
            <person name="Spatafora J.W."/>
            <person name="Aime M.C."/>
        </authorList>
    </citation>
    <scope>NUCLEOTIDE SEQUENCE [LARGE SCALE GENOMIC DNA]</scope>
    <source>
        <strain evidence="5 6">MCA 3882</strain>
    </source>
</reference>
<proteinExistence type="predicted"/>
<dbReference type="Gene3D" id="4.10.240.10">
    <property type="entry name" value="Zn(2)-C6 fungal-type DNA-binding domain"/>
    <property type="match status" value="1"/>
</dbReference>
<dbReference type="InterPro" id="IPR001138">
    <property type="entry name" value="Zn2Cys6_DnaBD"/>
</dbReference>
<feature type="region of interest" description="Disordered" evidence="3">
    <location>
        <begin position="43"/>
        <end position="93"/>
    </location>
</feature>
<dbReference type="InterPro" id="IPR050613">
    <property type="entry name" value="Sec_Metabolite_Reg"/>
</dbReference>
<dbReference type="InParanoid" id="A0A316VG82"/>
<keyword evidence="6" id="KW-1185">Reference proteome</keyword>
<dbReference type="PROSITE" id="PS50048">
    <property type="entry name" value="ZN2_CY6_FUNGAL_2"/>
    <property type="match status" value="1"/>
</dbReference>
<feature type="compositionally biased region" description="Polar residues" evidence="3">
    <location>
        <begin position="48"/>
        <end position="62"/>
    </location>
</feature>
<sequence>MLNRSCERCRVKKLRCPGGKICEICITADTNCIYKQRKKKVMRKKRLNQTIIPPKSRSNSDNTSDDVSRDSFPSESTPASSIHPPSLSSSSTSASATSQFQTCRPLNELNQSLNPGLFPDDLESLLHEARSTISFSLEACEILLNLTFRWRILPTIHGCIHIDSLIQLLRTLFAKTERYHGAIRQTITFDQLTLILLTLSATLYFVPPDGDHAAALRTALKLSKNMKKEDAIASQRAIFLMAERMIYTRLSNYDSSLEGIQSSIMYIFHHRSNQATTEQIYDRALRCALKMGLHRITGYSSSDEVKVRIWWYLVTRNWLAAPATWVYTIFPGQFSTRMPLNVEYSDLEFGLDKDTVQTVRRDWTPASYSLALITLATTIRELVDMHNSLQISEENHGLQLETAARSPSRTAFQSKIVKSFELLAKEYVWYYRLEEKFTISKSTQHDLSLYHGGRIEIERWMLHQQMFHCFLELHEVDSFIDQDVPTSCLALAYHILDTVHLNARRCSVMSSSSLPKRSLITAASVVAFHVLNKGQLDESWKEYKEVAAATAKAKLLAGEVNLQTLSRLETLLSSWSTIVPNRLNDEVKEEIKKWEVNDIWVNEYATQLADTNAQAHISLKHLPDLIPQLSHVMPAYQADIGDADWESVWAQLLANNEFPFAGNSNVS</sequence>